<name>A0ABV4NT53_9GAMM</name>
<evidence type="ECO:0000313" key="1">
    <source>
        <dbReference type="EMBL" id="MFA0792600.1"/>
    </source>
</evidence>
<protein>
    <submittedName>
        <fullName evidence="1">Uncharacterized protein</fullName>
    </submittedName>
</protein>
<dbReference type="Proteomes" id="UP001569414">
    <property type="component" value="Unassembled WGS sequence"/>
</dbReference>
<dbReference type="EMBL" id="JBGMEL010000032">
    <property type="protein sequence ID" value="MFA0792600.1"/>
    <property type="molecule type" value="Genomic_DNA"/>
</dbReference>
<dbReference type="RefSeq" id="WP_299589081.1">
    <property type="nucleotide sequence ID" value="NZ_JBGMEL010000032.1"/>
</dbReference>
<evidence type="ECO:0000313" key="2">
    <source>
        <dbReference type="Proteomes" id="UP001569414"/>
    </source>
</evidence>
<reference evidence="1 2" key="1">
    <citation type="submission" date="2024-08" db="EMBL/GenBank/DDBJ databases">
        <authorList>
            <person name="Ishaq N."/>
        </authorList>
    </citation>
    <scope>NUCLEOTIDE SEQUENCE [LARGE SCALE GENOMIC DNA]</scope>
    <source>
        <strain evidence="1 2">JCM 30400</strain>
    </source>
</reference>
<proteinExistence type="predicted"/>
<accession>A0ABV4NT53</accession>
<comment type="caution">
    <text evidence="1">The sequence shown here is derived from an EMBL/GenBank/DDBJ whole genome shotgun (WGS) entry which is preliminary data.</text>
</comment>
<organism evidence="1 2">
    <name type="scientific">Microbulbifer echini</name>
    <dbReference type="NCBI Taxonomy" id="1529067"/>
    <lineage>
        <taxon>Bacteria</taxon>
        <taxon>Pseudomonadati</taxon>
        <taxon>Pseudomonadota</taxon>
        <taxon>Gammaproteobacteria</taxon>
        <taxon>Cellvibrionales</taxon>
        <taxon>Microbulbiferaceae</taxon>
        <taxon>Microbulbifer</taxon>
    </lineage>
</organism>
<sequence>MTDWWAGRCSRIGLMHLQRPHLAPQQISAFQRSNRLGSVLDYDYDPRSKGRNNDSPGNAILVQSKHLQVWPPAAHRLKLRPHSSKPFPQKGKALWKWDKQYEFSHSGTDHRLLFY</sequence>
<keyword evidence="2" id="KW-1185">Reference proteome</keyword>
<gene>
    <name evidence="1" type="ORF">ACCI51_18855</name>
</gene>